<dbReference type="Proteomes" id="UP000256599">
    <property type="component" value="Unassembled WGS sequence"/>
</dbReference>
<dbReference type="RefSeq" id="WP_104699775.1">
    <property type="nucleotide sequence ID" value="NZ_FZPP01000014.1"/>
</dbReference>
<evidence type="ECO:0000256" key="1">
    <source>
        <dbReference type="SAM" id="Coils"/>
    </source>
</evidence>
<evidence type="ECO:0000313" key="4">
    <source>
        <dbReference type="Proteomes" id="UP000256599"/>
    </source>
</evidence>
<name>A0A3D8I331_9HELI</name>
<reference evidence="3 4" key="1">
    <citation type="submission" date="2018-04" db="EMBL/GenBank/DDBJ databases">
        <title>Novel Campyloabacter and Helicobacter Species and Strains.</title>
        <authorList>
            <person name="Mannion A.J."/>
            <person name="Shen Z."/>
            <person name="Fox J.G."/>
        </authorList>
    </citation>
    <scope>NUCLEOTIDE SEQUENCE [LARGE SCALE GENOMIC DNA]</scope>
    <source>
        <strain evidence="3 4">MIT 98-6070</strain>
    </source>
</reference>
<dbReference type="AlphaFoldDB" id="A0A3D8I331"/>
<keyword evidence="2" id="KW-0472">Membrane</keyword>
<evidence type="ECO:0000313" key="3">
    <source>
        <dbReference type="EMBL" id="RDU59518.1"/>
    </source>
</evidence>
<gene>
    <name evidence="3" type="ORF">CQA63_06325</name>
</gene>
<accession>A0A3D8I331</accession>
<evidence type="ECO:0000256" key="2">
    <source>
        <dbReference type="SAM" id="Phobius"/>
    </source>
</evidence>
<sequence length="90" mass="10672">MLEHNQELFDKPSKLWRLLYVNRVWFAIFGIIVASGLYIGYLLFGSNSVEVLLQLRAQKMRLIQNAQMIEEQNARLQRRIFELNGVNFEK</sequence>
<keyword evidence="2" id="KW-1133">Transmembrane helix</keyword>
<keyword evidence="1" id="KW-0175">Coiled coil</keyword>
<proteinExistence type="predicted"/>
<evidence type="ECO:0008006" key="5">
    <source>
        <dbReference type="Google" id="ProtNLM"/>
    </source>
</evidence>
<organism evidence="3 4">
    <name type="scientific">Helicobacter marmotae</name>
    <dbReference type="NCBI Taxonomy" id="152490"/>
    <lineage>
        <taxon>Bacteria</taxon>
        <taxon>Pseudomonadati</taxon>
        <taxon>Campylobacterota</taxon>
        <taxon>Epsilonproteobacteria</taxon>
        <taxon>Campylobacterales</taxon>
        <taxon>Helicobacteraceae</taxon>
        <taxon>Helicobacter</taxon>
    </lineage>
</organism>
<keyword evidence="2" id="KW-0812">Transmembrane</keyword>
<feature type="transmembrane region" description="Helical" evidence="2">
    <location>
        <begin position="24"/>
        <end position="44"/>
    </location>
</feature>
<keyword evidence="4" id="KW-1185">Reference proteome</keyword>
<feature type="coiled-coil region" evidence="1">
    <location>
        <begin position="52"/>
        <end position="79"/>
    </location>
</feature>
<comment type="caution">
    <text evidence="3">The sequence shown here is derived from an EMBL/GenBank/DDBJ whole genome shotgun (WGS) entry which is preliminary data.</text>
</comment>
<protein>
    <recommendedName>
        <fullName evidence="5">Septum formation initiator</fullName>
    </recommendedName>
</protein>
<dbReference type="OrthoDB" id="5373216at2"/>
<dbReference type="EMBL" id="NXLR01000011">
    <property type="protein sequence ID" value="RDU59518.1"/>
    <property type="molecule type" value="Genomic_DNA"/>
</dbReference>